<evidence type="ECO:0000313" key="1">
    <source>
        <dbReference type="EMBL" id="GGE07085.1"/>
    </source>
</evidence>
<reference evidence="1" key="1">
    <citation type="journal article" date="2014" name="Int. J. Syst. Evol. Microbiol.">
        <title>Complete genome sequence of Corynebacterium casei LMG S-19264T (=DSM 44701T), isolated from a smear-ripened cheese.</title>
        <authorList>
            <consortium name="US DOE Joint Genome Institute (JGI-PGF)"/>
            <person name="Walter F."/>
            <person name="Albersmeier A."/>
            <person name="Kalinowski J."/>
            <person name="Ruckert C."/>
        </authorList>
    </citation>
    <scope>NUCLEOTIDE SEQUENCE</scope>
    <source>
        <strain evidence="1">CGMCC 1.15179</strain>
    </source>
</reference>
<keyword evidence="2" id="KW-1185">Reference proteome</keyword>
<dbReference type="InterPro" id="IPR012347">
    <property type="entry name" value="Ferritin-like"/>
</dbReference>
<gene>
    <name evidence="1" type="ORF">GCM10011571_05390</name>
</gene>
<dbReference type="EMBL" id="BMHQ01000002">
    <property type="protein sequence ID" value="GGE07085.1"/>
    <property type="molecule type" value="Genomic_DNA"/>
</dbReference>
<dbReference type="Gene3D" id="1.20.1260.10">
    <property type="match status" value="1"/>
</dbReference>
<organism evidence="1 2">
    <name type="scientific">Marinithermofilum abyssi</name>
    <dbReference type="NCBI Taxonomy" id="1571185"/>
    <lineage>
        <taxon>Bacteria</taxon>
        <taxon>Bacillati</taxon>
        <taxon>Bacillota</taxon>
        <taxon>Bacilli</taxon>
        <taxon>Bacillales</taxon>
        <taxon>Thermoactinomycetaceae</taxon>
        <taxon>Marinithermofilum</taxon>
    </lineage>
</organism>
<sequence>MQLTTKELNYLKDALSWELLAMKKCHHYAQECQDPQLKQLIDRTGQLHQNHYQQLLQHLNAANGGTAQPMNNTNMTQ</sequence>
<comment type="caution">
    <text evidence="1">The sequence shown here is derived from an EMBL/GenBank/DDBJ whole genome shotgun (WGS) entry which is preliminary data.</text>
</comment>
<accession>A0A8J2VED9</accession>
<dbReference type="InterPro" id="IPR009078">
    <property type="entry name" value="Ferritin-like_SF"/>
</dbReference>
<name>A0A8J2VED9_9BACL</name>
<evidence type="ECO:0008006" key="3">
    <source>
        <dbReference type="Google" id="ProtNLM"/>
    </source>
</evidence>
<dbReference type="SUPFAM" id="SSF47240">
    <property type="entry name" value="Ferritin-like"/>
    <property type="match status" value="1"/>
</dbReference>
<reference evidence="1" key="2">
    <citation type="submission" date="2020-09" db="EMBL/GenBank/DDBJ databases">
        <authorList>
            <person name="Sun Q."/>
            <person name="Zhou Y."/>
        </authorList>
    </citation>
    <scope>NUCLEOTIDE SEQUENCE</scope>
    <source>
        <strain evidence="1">CGMCC 1.15179</strain>
    </source>
</reference>
<dbReference type="Proteomes" id="UP000625210">
    <property type="component" value="Unassembled WGS sequence"/>
</dbReference>
<evidence type="ECO:0000313" key="2">
    <source>
        <dbReference type="Proteomes" id="UP000625210"/>
    </source>
</evidence>
<proteinExistence type="predicted"/>
<dbReference type="AlphaFoldDB" id="A0A8J2VED9"/>
<protein>
    <recommendedName>
        <fullName evidence="3">Spore coat protein</fullName>
    </recommendedName>
</protein>
<dbReference type="RefSeq" id="WP_188646379.1">
    <property type="nucleotide sequence ID" value="NZ_BMHQ01000002.1"/>
</dbReference>